<dbReference type="EC" id="3.1.26.4" evidence="5"/>
<dbReference type="PROSITE" id="PS50879">
    <property type="entry name" value="RNASE_H_1"/>
    <property type="match status" value="1"/>
</dbReference>
<gene>
    <name evidence="13" type="ORF">ACFP3T_00385</name>
</gene>
<evidence type="ECO:0000256" key="2">
    <source>
        <dbReference type="ARBA" id="ARBA00001946"/>
    </source>
</evidence>
<dbReference type="SUPFAM" id="SSF53098">
    <property type="entry name" value="Ribonuclease H-like"/>
    <property type="match status" value="1"/>
</dbReference>
<dbReference type="RefSeq" id="WP_137640296.1">
    <property type="nucleotide sequence ID" value="NZ_BJDK01000017.1"/>
</dbReference>
<evidence type="ECO:0000256" key="4">
    <source>
        <dbReference type="ARBA" id="ARBA00011245"/>
    </source>
</evidence>
<dbReference type="Gene3D" id="3.40.970.10">
    <property type="entry name" value="Ribonuclease H1, N-terminal domain"/>
    <property type="match status" value="1"/>
</dbReference>
<evidence type="ECO:0000256" key="5">
    <source>
        <dbReference type="ARBA" id="ARBA00012180"/>
    </source>
</evidence>
<dbReference type="Gene3D" id="3.30.420.10">
    <property type="entry name" value="Ribonuclease H-like superfamily/Ribonuclease H"/>
    <property type="match status" value="1"/>
</dbReference>
<sequence>MAKKKFYAVRVGRKPGVYLTWDDCKKQTDGYGGAQYKSFPTRAEAEAFIAGKASSAKPKRSTTSTASSTVTTGKVDITVYTDGGNRNTGNVQGGQVKATDKSAWAYQIEFGTQTLTGTSGEWGATNNRMEVMALIQALDRLTQLDQTEAKILVVTDSKYVLNPIQQHWLAGWKKRGWRRSSGELVNAELWKVVDAQLQSFPHLDFKWVKGHATTSGNNLVDGLLNQTMDQMKPGQPIPTQHATAAVPKRAARSEQVDLLSGHSAKPKAKPAKAPTPTEPAPKPKPVSKQQTAHSVSAMESIVSDWKNGLS</sequence>
<evidence type="ECO:0000256" key="1">
    <source>
        <dbReference type="ARBA" id="ARBA00000077"/>
    </source>
</evidence>
<feature type="region of interest" description="Disordered" evidence="11">
    <location>
        <begin position="247"/>
        <end position="310"/>
    </location>
</feature>
<evidence type="ECO:0000313" key="13">
    <source>
        <dbReference type="EMBL" id="MFC6163146.1"/>
    </source>
</evidence>
<dbReference type="InterPro" id="IPR009027">
    <property type="entry name" value="Ribosomal_bL9/RNase_H1_N"/>
</dbReference>
<comment type="cofactor">
    <cofactor evidence="2">
        <name>Mg(2+)</name>
        <dbReference type="ChEBI" id="CHEBI:18420"/>
    </cofactor>
</comment>
<dbReference type="InterPro" id="IPR011320">
    <property type="entry name" value="RNase_H1_N"/>
</dbReference>
<dbReference type="CDD" id="cd09278">
    <property type="entry name" value="RNase_HI_prokaryote_like"/>
    <property type="match status" value="1"/>
</dbReference>
<proteinExistence type="inferred from homology"/>
<keyword evidence="8" id="KW-0255">Endonuclease</keyword>
<dbReference type="EMBL" id="JBHSSD010000002">
    <property type="protein sequence ID" value="MFC6163146.1"/>
    <property type="molecule type" value="Genomic_DNA"/>
</dbReference>
<dbReference type="Proteomes" id="UP001596253">
    <property type="component" value="Unassembled WGS sequence"/>
</dbReference>
<evidence type="ECO:0000256" key="7">
    <source>
        <dbReference type="ARBA" id="ARBA00022723"/>
    </source>
</evidence>
<evidence type="ECO:0000256" key="3">
    <source>
        <dbReference type="ARBA" id="ARBA00005300"/>
    </source>
</evidence>
<dbReference type="InterPro" id="IPR002156">
    <property type="entry name" value="RNaseH_domain"/>
</dbReference>
<dbReference type="InterPro" id="IPR050092">
    <property type="entry name" value="RNase_H"/>
</dbReference>
<dbReference type="InterPro" id="IPR022892">
    <property type="entry name" value="RNaseHI"/>
</dbReference>
<keyword evidence="9" id="KW-0378">Hydrolase</keyword>
<keyword evidence="7" id="KW-0479">Metal-binding</keyword>
<feature type="domain" description="RNase H type-1" evidence="12">
    <location>
        <begin position="73"/>
        <end position="229"/>
    </location>
</feature>
<dbReference type="SUPFAM" id="SSF55658">
    <property type="entry name" value="L9 N-domain-like"/>
    <property type="match status" value="1"/>
</dbReference>
<keyword evidence="10" id="KW-0460">Magnesium</keyword>
<dbReference type="InterPro" id="IPR012337">
    <property type="entry name" value="RNaseH-like_sf"/>
</dbReference>
<comment type="similarity">
    <text evidence="3">Belongs to the RNase H family.</text>
</comment>
<dbReference type="Pfam" id="PF00075">
    <property type="entry name" value="RNase_H"/>
    <property type="match status" value="1"/>
</dbReference>
<protein>
    <recommendedName>
        <fullName evidence="5">ribonuclease H</fullName>
        <ecNumber evidence="5">3.1.26.4</ecNumber>
    </recommendedName>
</protein>
<organism evidence="13 14">
    <name type="scientific">Lactiplantibacillus dongliensis</name>
    <dbReference type="NCBI Taxonomy" id="2559919"/>
    <lineage>
        <taxon>Bacteria</taxon>
        <taxon>Bacillati</taxon>
        <taxon>Bacillota</taxon>
        <taxon>Bacilli</taxon>
        <taxon>Lactobacillales</taxon>
        <taxon>Lactobacillaceae</taxon>
        <taxon>Lactiplantibacillus</taxon>
    </lineage>
</organism>
<dbReference type="Pfam" id="PF01693">
    <property type="entry name" value="Cauli_VI"/>
    <property type="match status" value="1"/>
</dbReference>
<dbReference type="InterPro" id="IPR037056">
    <property type="entry name" value="RNase_H1_N_sf"/>
</dbReference>
<reference evidence="14" key="1">
    <citation type="journal article" date="2019" name="Int. J. Syst. Evol. Microbiol.">
        <title>The Global Catalogue of Microorganisms (GCM) 10K type strain sequencing project: providing services to taxonomists for standard genome sequencing and annotation.</title>
        <authorList>
            <consortium name="The Broad Institute Genomics Platform"/>
            <consortium name="The Broad Institute Genome Sequencing Center for Infectious Disease"/>
            <person name="Wu L."/>
            <person name="Ma J."/>
        </authorList>
    </citation>
    <scope>NUCLEOTIDE SEQUENCE [LARGE SCALE GENOMIC DNA]</scope>
    <source>
        <strain evidence="14">CCM 8932</strain>
    </source>
</reference>
<keyword evidence="14" id="KW-1185">Reference proteome</keyword>
<dbReference type="InterPro" id="IPR036397">
    <property type="entry name" value="RNaseH_sf"/>
</dbReference>
<evidence type="ECO:0000256" key="9">
    <source>
        <dbReference type="ARBA" id="ARBA00022801"/>
    </source>
</evidence>
<name>A0ABW1R2J9_9LACO</name>
<evidence type="ECO:0000259" key="12">
    <source>
        <dbReference type="PROSITE" id="PS50879"/>
    </source>
</evidence>
<evidence type="ECO:0000256" key="11">
    <source>
        <dbReference type="SAM" id="MobiDB-lite"/>
    </source>
</evidence>
<evidence type="ECO:0000256" key="10">
    <source>
        <dbReference type="ARBA" id="ARBA00022842"/>
    </source>
</evidence>
<comment type="subunit">
    <text evidence="4">Monomer.</text>
</comment>
<evidence type="ECO:0000256" key="8">
    <source>
        <dbReference type="ARBA" id="ARBA00022759"/>
    </source>
</evidence>
<accession>A0ABW1R2J9</accession>
<dbReference type="PANTHER" id="PTHR10642:SF26">
    <property type="entry name" value="RIBONUCLEASE H1"/>
    <property type="match status" value="1"/>
</dbReference>
<comment type="catalytic activity">
    <reaction evidence="1">
        <text>Endonucleolytic cleavage to 5'-phosphomonoester.</text>
        <dbReference type="EC" id="3.1.26.4"/>
    </reaction>
</comment>
<keyword evidence="6" id="KW-0540">Nuclease</keyword>
<evidence type="ECO:0000256" key="6">
    <source>
        <dbReference type="ARBA" id="ARBA00022722"/>
    </source>
</evidence>
<comment type="caution">
    <text evidence="13">The sequence shown here is derived from an EMBL/GenBank/DDBJ whole genome shotgun (WGS) entry which is preliminary data.</text>
</comment>
<dbReference type="PANTHER" id="PTHR10642">
    <property type="entry name" value="RIBONUCLEASE H1"/>
    <property type="match status" value="1"/>
</dbReference>
<evidence type="ECO:0000313" key="14">
    <source>
        <dbReference type="Proteomes" id="UP001596253"/>
    </source>
</evidence>